<evidence type="ECO:0000259" key="11">
    <source>
        <dbReference type="Pfam" id="PF04928"/>
    </source>
</evidence>
<comment type="cofactor">
    <cofactor evidence="1">
        <name>Mn(2+)</name>
        <dbReference type="ChEBI" id="CHEBI:29035"/>
    </cofactor>
</comment>
<dbReference type="Pfam" id="PF04928">
    <property type="entry name" value="PAP_central"/>
    <property type="match status" value="1"/>
</dbReference>
<dbReference type="InterPro" id="IPR040459">
    <property type="entry name" value="MJ1316"/>
</dbReference>
<evidence type="ECO:0000256" key="4">
    <source>
        <dbReference type="ARBA" id="ARBA00022723"/>
    </source>
</evidence>
<evidence type="ECO:0000256" key="6">
    <source>
        <dbReference type="ARBA" id="ARBA00022801"/>
    </source>
</evidence>
<dbReference type="SUPFAM" id="SSF81301">
    <property type="entry name" value="Nucleotidyltransferase"/>
    <property type="match status" value="1"/>
</dbReference>
<evidence type="ECO:0000256" key="3">
    <source>
        <dbReference type="ARBA" id="ARBA00022722"/>
    </source>
</evidence>
<feature type="domain" description="Endonuclease/exonuclease/phosphatase" evidence="9">
    <location>
        <begin position="122"/>
        <end position="355"/>
    </location>
</feature>
<comment type="caution">
    <text evidence="12">The sequence shown here is derived from an EMBL/GenBank/DDBJ whole genome shotgun (WGS) entry which is preliminary data.</text>
</comment>
<keyword evidence="5" id="KW-0227">DNA damage</keyword>
<evidence type="ECO:0000256" key="8">
    <source>
        <dbReference type="ARBA" id="ARBA00023204"/>
    </source>
</evidence>
<evidence type="ECO:0000256" key="5">
    <source>
        <dbReference type="ARBA" id="ARBA00022763"/>
    </source>
</evidence>
<keyword evidence="7" id="KW-0460">Magnesium</keyword>
<reference evidence="12 13" key="1">
    <citation type="journal article" date="2019" name="Int. J. Syst. Evol. Microbiol.">
        <title>The Global Catalogue of Microorganisms (GCM) 10K type strain sequencing project: providing services to taxonomists for standard genome sequencing and annotation.</title>
        <authorList>
            <consortium name="The Broad Institute Genomics Platform"/>
            <consortium name="The Broad Institute Genome Sequencing Center for Infectious Disease"/>
            <person name="Wu L."/>
            <person name="Ma J."/>
        </authorList>
    </citation>
    <scope>NUCLEOTIDE SEQUENCE [LARGE SCALE GENOMIC DNA]</scope>
    <source>
        <strain evidence="12 13">JCM 8201</strain>
    </source>
</reference>
<dbReference type="Pfam" id="PF03372">
    <property type="entry name" value="Exo_endo_phos"/>
    <property type="match status" value="1"/>
</dbReference>
<name>A0ABN3U217_9ACTN</name>
<evidence type="ECO:0008006" key="14">
    <source>
        <dbReference type="Google" id="ProtNLM"/>
    </source>
</evidence>
<dbReference type="InterPro" id="IPR051547">
    <property type="entry name" value="TDP2-like"/>
</dbReference>
<organism evidence="12 13">
    <name type="scientific">Actinocorallia aurantiaca</name>
    <dbReference type="NCBI Taxonomy" id="46204"/>
    <lineage>
        <taxon>Bacteria</taxon>
        <taxon>Bacillati</taxon>
        <taxon>Actinomycetota</taxon>
        <taxon>Actinomycetes</taxon>
        <taxon>Streptosporangiales</taxon>
        <taxon>Thermomonosporaceae</taxon>
        <taxon>Actinocorallia</taxon>
    </lineage>
</organism>
<keyword evidence="13" id="KW-1185">Reference proteome</keyword>
<dbReference type="CDD" id="cd09080">
    <property type="entry name" value="TDP2"/>
    <property type="match status" value="1"/>
</dbReference>
<dbReference type="PANTHER" id="PTHR15822:SF4">
    <property type="entry name" value="TYROSYL-DNA PHOSPHODIESTERASE 2"/>
    <property type="match status" value="1"/>
</dbReference>
<evidence type="ECO:0000256" key="1">
    <source>
        <dbReference type="ARBA" id="ARBA00001936"/>
    </source>
</evidence>
<evidence type="ECO:0000259" key="9">
    <source>
        <dbReference type="Pfam" id="PF03372"/>
    </source>
</evidence>
<dbReference type="Gene3D" id="1.10.1410.10">
    <property type="match status" value="1"/>
</dbReference>
<dbReference type="InterPro" id="IPR036691">
    <property type="entry name" value="Endo/exonu/phosph_ase_sf"/>
</dbReference>
<dbReference type="SUPFAM" id="SSF55144">
    <property type="entry name" value="LigT-like"/>
    <property type="match status" value="1"/>
</dbReference>
<evidence type="ECO:0000313" key="13">
    <source>
        <dbReference type="Proteomes" id="UP001501842"/>
    </source>
</evidence>
<dbReference type="PANTHER" id="PTHR15822">
    <property type="entry name" value="TRAF AND TNF RECEPTOR-ASSOCIATED PROTEIN"/>
    <property type="match status" value="1"/>
</dbReference>
<dbReference type="Pfam" id="PF04457">
    <property type="entry name" value="MJ1316"/>
    <property type="match status" value="1"/>
</dbReference>
<accession>A0ABN3U217</accession>
<dbReference type="InterPro" id="IPR043519">
    <property type="entry name" value="NT_sf"/>
</dbReference>
<dbReference type="SUPFAM" id="SSF81631">
    <property type="entry name" value="PAP/OAS1 substrate-binding domain"/>
    <property type="match status" value="1"/>
</dbReference>
<feature type="domain" description="Poly(A) polymerase central" evidence="11">
    <location>
        <begin position="682"/>
        <end position="749"/>
    </location>
</feature>
<evidence type="ECO:0000256" key="7">
    <source>
        <dbReference type="ARBA" id="ARBA00022842"/>
    </source>
</evidence>
<feature type="domain" description="MJ1316 RNA cyclic group end recognition" evidence="10">
    <location>
        <begin position="1"/>
        <end position="65"/>
    </location>
</feature>
<dbReference type="InterPro" id="IPR009097">
    <property type="entry name" value="Cyclic_Pdiesterase"/>
</dbReference>
<dbReference type="Proteomes" id="UP001501842">
    <property type="component" value="Unassembled WGS sequence"/>
</dbReference>
<keyword evidence="8" id="KW-0234">DNA repair</keyword>
<evidence type="ECO:0000256" key="2">
    <source>
        <dbReference type="ARBA" id="ARBA00001946"/>
    </source>
</evidence>
<keyword evidence="6" id="KW-0378">Hydrolase</keyword>
<comment type="cofactor">
    <cofactor evidence="2">
        <name>Mg(2+)</name>
        <dbReference type="ChEBI" id="CHEBI:18420"/>
    </cofactor>
</comment>
<dbReference type="InterPro" id="IPR005135">
    <property type="entry name" value="Endo/exonuclease/phosphatase"/>
</dbReference>
<gene>
    <name evidence="12" type="ORF">GCM10010439_16820</name>
</gene>
<dbReference type="Pfam" id="PF13563">
    <property type="entry name" value="2_5_RNA_ligase2"/>
    <property type="match status" value="1"/>
</dbReference>
<protein>
    <recommendedName>
        <fullName evidence="14">Polynucleotide adenylyltransferase</fullName>
    </recommendedName>
</protein>
<proteinExistence type="predicted"/>
<dbReference type="SUPFAM" id="SSF56219">
    <property type="entry name" value="DNase I-like"/>
    <property type="match status" value="1"/>
</dbReference>
<dbReference type="EMBL" id="BAAATZ010000006">
    <property type="protein sequence ID" value="GAA2722920.1"/>
    <property type="molecule type" value="Genomic_DNA"/>
</dbReference>
<dbReference type="Gene3D" id="3.90.1140.10">
    <property type="entry name" value="Cyclic phosphodiesterase"/>
    <property type="match status" value="1"/>
</dbReference>
<dbReference type="RefSeq" id="WP_344449661.1">
    <property type="nucleotide sequence ID" value="NZ_BAAATZ010000006.1"/>
</dbReference>
<keyword evidence="4" id="KW-0479">Metal-binding</keyword>
<sequence>MRTSEEIYHRVKWDPRFDPARFVLGVATRGGPLKRVALAGFTPGGDIPWHRIVYIEADGERVWDRESGVDLLGASPAGLVRVSRLLPARFFETGMAFSWAGEDGWRAGESGRKGADGPLRLLTWNTLWDRYDGDKVFTERRRPRLLEELERADADVVALQEVEKPLLEMLMRAPWVRERYTLSTGKALLDVADSGLLLLSRLPVREVGRHSLGPYKAVAAMTVETAGGPVVVATTHLSSDHSHRGEVRRRGQLGRLAEILAGLDCDVVLMGDFNDGSALPAEVLGLRDVWGEARGREDTTPTFDPVVNPLAAVSSLSGVPARLDRVLLRGPDLHVGTAELVGDVPDGEGLYISDHYGVFAELYAEDVRSADVGARPTARTAVAWVPGEEVQEAVQPIRRERDPQVDRWPPHVNVLFGFVPESSFEDAVQGLHDAAVEVAPFTARLEGVQTFTHRQDATLWLDPAAAGAGPWRDLRRALESRFPQCEGRAEGYTPHLTLGKAPLDEPVQVRVPPMKTRVEELLLLSRRGGEPMRARASLTLGDGKLRWLDPLGGPLPGRPRRDGRAEDVLRRLREAVPEGVFEMTGSRRMGCELEESDLDLVVSLPEDVDLRRRVEGAFPQARVTAVEGARVPGLRLRVTGLGVDLAVVRTGGEPGESERIALSAVSDADEVVASVGERREEFASLARAVKLWARARGLDSAPFGGLPGLAWAVLAARTVQEGGPEEELPALFYAMWAAWDWRRPVALRPDGPAAPDGSPLRILTPTAPVRSCTEQVGPDMLDLLTRELFRAWELLESGGDPWPELLAPPPMHRRHAAWAVLTVQEEAVGRARGRVRALLTLLEEAGARDVHAWPRPFESGPGWIRYAVGLGRDPLDAADLADVAERWTVPGTRVTWAANGEVPTLR</sequence>
<evidence type="ECO:0000259" key="10">
    <source>
        <dbReference type="Pfam" id="PF04457"/>
    </source>
</evidence>
<dbReference type="Gene3D" id="3.60.10.10">
    <property type="entry name" value="Endonuclease/exonuclease/phosphatase"/>
    <property type="match status" value="1"/>
</dbReference>
<evidence type="ECO:0000313" key="12">
    <source>
        <dbReference type="EMBL" id="GAA2722920.1"/>
    </source>
</evidence>
<keyword evidence="3" id="KW-0540">Nuclease</keyword>
<dbReference type="InterPro" id="IPR007012">
    <property type="entry name" value="PolA_pol_cen_dom"/>
</dbReference>